<feature type="compositionally biased region" description="Low complexity" evidence="1">
    <location>
        <begin position="75"/>
        <end position="104"/>
    </location>
</feature>
<reference evidence="2 3" key="1">
    <citation type="submission" date="2016-10" db="EMBL/GenBank/DDBJ databases">
        <authorList>
            <person name="de Groot N.N."/>
        </authorList>
    </citation>
    <scope>NUCLEOTIDE SEQUENCE [LARGE SCALE GENOMIC DNA]</scope>
    <source>
        <strain evidence="2 3">DSM 29619</strain>
    </source>
</reference>
<dbReference type="Proteomes" id="UP000231644">
    <property type="component" value="Unassembled WGS sequence"/>
</dbReference>
<protein>
    <submittedName>
        <fullName evidence="2">Uncharacterized protein</fullName>
    </submittedName>
</protein>
<evidence type="ECO:0000313" key="3">
    <source>
        <dbReference type="Proteomes" id="UP000231644"/>
    </source>
</evidence>
<feature type="region of interest" description="Disordered" evidence="1">
    <location>
        <begin position="20"/>
        <end position="106"/>
    </location>
</feature>
<feature type="compositionally biased region" description="Polar residues" evidence="1">
    <location>
        <begin position="64"/>
        <end position="74"/>
    </location>
</feature>
<evidence type="ECO:0000313" key="2">
    <source>
        <dbReference type="EMBL" id="SFC72689.1"/>
    </source>
</evidence>
<proteinExistence type="predicted"/>
<organism evidence="2 3">
    <name type="scientific">Pseudooceanicola nitratireducens</name>
    <dbReference type="NCBI Taxonomy" id="517719"/>
    <lineage>
        <taxon>Bacteria</taxon>
        <taxon>Pseudomonadati</taxon>
        <taxon>Pseudomonadota</taxon>
        <taxon>Alphaproteobacteria</taxon>
        <taxon>Rhodobacterales</taxon>
        <taxon>Paracoccaceae</taxon>
        <taxon>Pseudooceanicola</taxon>
    </lineage>
</organism>
<name>A0A1I1LI24_9RHOB</name>
<gene>
    <name evidence="2" type="ORF">SAMN05421762_1965</name>
</gene>
<sequence>MNSIHSLFSAFGNMDWKAAMQAAKEAQSSGGSARSWKDRMADIAQEPEVTVPSAPTPWEPELATTETASATQVTQPAVGEAPVAAEPQATATAQSTTQTATQADPQDDDSILAGVAAALGGALSEAAEKSGGSVSAKGKSIEQRVKEDVGRLVQTLVEAQGELSSGKAANGEETAEPVEPGVDAISYARRSAIAAQARVAAANLFEGMGDNTFDAIAMKSVNSTSLYRNDTSGQDDKRETNMTL</sequence>
<dbReference type="AlphaFoldDB" id="A0A1I1LI24"/>
<feature type="compositionally biased region" description="Basic and acidic residues" evidence="1">
    <location>
        <begin position="234"/>
        <end position="244"/>
    </location>
</feature>
<accession>A0A1I1LI24</accession>
<feature type="region of interest" description="Disordered" evidence="1">
    <location>
        <begin position="224"/>
        <end position="244"/>
    </location>
</feature>
<dbReference type="STRING" id="517719.SAMN05421762_1965"/>
<keyword evidence="3" id="KW-1185">Reference proteome</keyword>
<evidence type="ECO:0000256" key="1">
    <source>
        <dbReference type="SAM" id="MobiDB-lite"/>
    </source>
</evidence>
<dbReference type="EMBL" id="FOLX01000001">
    <property type="protein sequence ID" value="SFC72689.1"/>
    <property type="molecule type" value="Genomic_DNA"/>
</dbReference>